<dbReference type="SUPFAM" id="SSF103473">
    <property type="entry name" value="MFS general substrate transporter"/>
    <property type="match status" value="1"/>
</dbReference>
<keyword evidence="4 6" id="KW-1133">Transmembrane helix</keyword>
<evidence type="ECO:0000259" key="7">
    <source>
        <dbReference type="PROSITE" id="PS50850"/>
    </source>
</evidence>
<feature type="transmembrane region" description="Helical" evidence="6">
    <location>
        <begin position="92"/>
        <end position="111"/>
    </location>
</feature>
<dbReference type="GO" id="GO:0022857">
    <property type="term" value="F:transmembrane transporter activity"/>
    <property type="evidence" value="ECO:0007669"/>
    <property type="project" value="InterPro"/>
</dbReference>
<reference evidence="8 9" key="1">
    <citation type="journal article" date="2016" name="Nat. Commun.">
        <title>Ectomycorrhizal ecology is imprinted in the genome of the dominant symbiotic fungus Cenococcum geophilum.</title>
        <authorList>
            <consortium name="DOE Joint Genome Institute"/>
            <person name="Peter M."/>
            <person name="Kohler A."/>
            <person name="Ohm R.A."/>
            <person name="Kuo A."/>
            <person name="Krutzmann J."/>
            <person name="Morin E."/>
            <person name="Arend M."/>
            <person name="Barry K.W."/>
            <person name="Binder M."/>
            <person name="Choi C."/>
            <person name="Clum A."/>
            <person name="Copeland A."/>
            <person name="Grisel N."/>
            <person name="Haridas S."/>
            <person name="Kipfer T."/>
            <person name="LaButti K."/>
            <person name="Lindquist E."/>
            <person name="Lipzen A."/>
            <person name="Maire R."/>
            <person name="Meier B."/>
            <person name="Mihaltcheva S."/>
            <person name="Molinier V."/>
            <person name="Murat C."/>
            <person name="Poggeler S."/>
            <person name="Quandt C.A."/>
            <person name="Sperisen C."/>
            <person name="Tritt A."/>
            <person name="Tisserant E."/>
            <person name="Crous P.W."/>
            <person name="Henrissat B."/>
            <person name="Nehls U."/>
            <person name="Egli S."/>
            <person name="Spatafora J.W."/>
            <person name="Grigoriev I.V."/>
            <person name="Martin F.M."/>
        </authorList>
    </citation>
    <scope>NUCLEOTIDE SEQUENCE [LARGE SCALE GENOMIC DNA]</scope>
    <source>
        <strain evidence="8 9">CBS 459.81</strain>
    </source>
</reference>
<dbReference type="Pfam" id="PF07690">
    <property type="entry name" value="MFS_1"/>
    <property type="match status" value="1"/>
</dbReference>
<dbReference type="Gene3D" id="1.20.1250.20">
    <property type="entry name" value="MFS general substrate transporter like domains"/>
    <property type="match status" value="2"/>
</dbReference>
<dbReference type="Proteomes" id="UP000250266">
    <property type="component" value="Unassembled WGS sequence"/>
</dbReference>
<gene>
    <name evidence="8" type="ORF">K432DRAFT_293306</name>
</gene>
<feature type="transmembrane region" description="Helical" evidence="6">
    <location>
        <begin position="426"/>
        <end position="449"/>
    </location>
</feature>
<evidence type="ECO:0000256" key="4">
    <source>
        <dbReference type="ARBA" id="ARBA00022989"/>
    </source>
</evidence>
<feature type="transmembrane region" description="Helical" evidence="6">
    <location>
        <begin position="356"/>
        <end position="377"/>
    </location>
</feature>
<dbReference type="PROSITE" id="PS50850">
    <property type="entry name" value="MFS"/>
    <property type="match status" value="1"/>
</dbReference>
<dbReference type="InterPro" id="IPR050930">
    <property type="entry name" value="MFS_Vesicular_Transporter"/>
</dbReference>
<organism evidence="8 9">
    <name type="scientific">Lepidopterella palustris CBS 459.81</name>
    <dbReference type="NCBI Taxonomy" id="1314670"/>
    <lineage>
        <taxon>Eukaryota</taxon>
        <taxon>Fungi</taxon>
        <taxon>Dikarya</taxon>
        <taxon>Ascomycota</taxon>
        <taxon>Pezizomycotina</taxon>
        <taxon>Dothideomycetes</taxon>
        <taxon>Pleosporomycetidae</taxon>
        <taxon>Mytilinidiales</taxon>
        <taxon>Argynnaceae</taxon>
        <taxon>Lepidopterella</taxon>
    </lineage>
</organism>
<accession>A0A8E2EF34</accession>
<keyword evidence="9" id="KW-1185">Reference proteome</keyword>
<feature type="transmembrane region" description="Helical" evidence="6">
    <location>
        <begin position="180"/>
        <end position="200"/>
    </location>
</feature>
<dbReference type="InterPro" id="IPR036259">
    <property type="entry name" value="MFS_trans_sf"/>
</dbReference>
<keyword evidence="2" id="KW-0813">Transport</keyword>
<feature type="transmembrane region" description="Helical" evidence="6">
    <location>
        <begin position="153"/>
        <end position="174"/>
    </location>
</feature>
<dbReference type="OrthoDB" id="5086884at2759"/>
<comment type="subcellular location">
    <subcellularLocation>
        <location evidence="1">Membrane</location>
        <topology evidence="1">Multi-pass membrane protein</topology>
    </subcellularLocation>
</comment>
<dbReference type="InterPro" id="IPR011701">
    <property type="entry name" value="MFS"/>
</dbReference>
<feature type="transmembrane region" description="Helical" evidence="6">
    <location>
        <begin position="21"/>
        <end position="44"/>
    </location>
</feature>
<evidence type="ECO:0000256" key="1">
    <source>
        <dbReference type="ARBA" id="ARBA00004141"/>
    </source>
</evidence>
<feature type="domain" description="Major facilitator superfamily (MFS) profile" evidence="7">
    <location>
        <begin position="22"/>
        <end position="454"/>
    </location>
</feature>
<evidence type="ECO:0000256" key="5">
    <source>
        <dbReference type="ARBA" id="ARBA00023136"/>
    </source>
</evidence>
<dbReference type="PANTHER" id="PTHR23506">
    <property type="entry name" value="GH10249P"/>
    <property type="match status" value="1"/>
</dbReference>
<dbReference type="EMBL" id="KV744889">
    <property type="protein sequence ID" value="OCK82393.1"/>
    <property type="molecule type" value="Genomic_DNA"/>
</dbReference>
<feature type="transmembrane region" description="Helical" evidence="6">
    <location>
        <begin position="251"/>
        <end position="275"/>
    </location>
</feature>
<dbReference type="GO" id="GO:0016020">
    <property type="term" value="C:membrane"/>
    <property type="evidence" value="ECO:0007669"/>
    <property type="project" value="UniProtKB-SubCell"/>
</dbReference>
<proteinExistence type="predicted"/>
<evidence type="ECO:0000313" key="9">
    <source>
        <dbReference type="Proteomes" id="UP000250266"/>
    </source>
</evidence>
<keyword evidence="5 6" id="KW-0472">Membrane</keyword>
<protein>
    <submittedName>
        <fullName evidence="8">MFS general substrate transporter</fullName>
    </submittedName>
</protein>
<name>A0A8E2EF34_9PEZI</name>
<feature type="transmembrane region" description="Helical" evidence="6">
    <location>
        <begin position="398"/>
        <end position="420"/>
    </location>
</feature>
<sequence length="469" mass="49971">MNHISSSTKPFLLTLRSSNAFILMAICLAAFTDGFLYAVVVPVLPFSLRNQSGIPENDIQKWSSYLLTVFGGATLVTSPLAGWVADCGSSRRIPFLVGLFLQAMSTSLFLVSPRVEVLMVARALQGLSAAVVYSVGLAILVDTVGMADIGRNAGYFLSSANMGVLISPLIGGVVYSKAGYRAVVIMMVSLVAIDILLRLIMIEKSTATNWAQEEDEESGFHRPILARSPSYGTLDSNRNQRRNKLKSNMPAFLRLLVSPRALANIYAVFISYVLLSAFDAGLGVFVKQRFHWESSAAGAIFLAIALPSLLSPIAGSLSDKYGPKWIAVTGFAVSAAALFAIGFIEKPSFWQLASLYTLLVIIGTGIAFILPCVADDLTAIANRLSSPSFGTSDGRGAYAQAFALFNCGIAGGTVLGPLWMSSASRFGWQIVTLVLGVLALSACVPIAVFHKETCEGQDQMVDATSGQTC</sequence>
<keyword evidence="3 6" id="KW-0812">Transmembrane</keyword>
<evidence type="ECO:0000256" key="2">
    <source>
        <dbReference type="ARBA" id="ARBA00022448"/>
    </source>
</evidence>
<feature type="transmembrane region" description="Helical" evidence="6">
    <location>
        <begin position="325"/>
        <end position="344"/>
    </location>
</feature>
<feature type="transmembrane region" description="Helical" evidence="6">
    <location>
        <begin position="64"/>
        <end position="85"/>
    </location>
</feature>
<feature type="transmembrane region" description="Helical" evidence="6">
    <location>
        <begin position="123"/>
        <end position="141"/>
    </location>
</feature>
<evidence type="ECO:0000256" key="6">
    <source>
        <dbReference type="SAM" id="Phobius"/>
    </source>
</evidence>
<dbReference type="AlphaFoldDB" id="A0A8E2EF34"/>
<evidence type="ECO:0000313" key="8">
    <source>
        <dbReference type="EMBL" id="OCK82393.1"/>
    </source>
</evidence>
<dbReference type="CDD" id="cd17325">
    <property type="entry name" value="MFS_MdtG_SLC18_like"/>
    <property type="match status" value="1"/>
</dbReference>
<evidence type="ECO:0000256" key="3">
    <source>
        <dbReference type="ARBA" id="ARBA00022692"/>
    </source>
</evidence>
<dbReference type="InterPro" id="IPR020846">
    <property type="entry name" value="MFS_dom"/>
</dbReference>
<dbReference type="PANTHER" id="PTHR23506:SF23">
    <property type="entry name" value="GH10249P"/>
    <property type="match status" value="1"/>
</dbReference>
<feature type="transmembrane region" description="Helical" evidence="6">
    <location>
        <begin position="295"/>
        <end position="313"/>
    </location>
</feature>